<dbReference type="RefSeq" id="WP_125136464.1">
    <property type="nucleotide sequence ID" value="NZ_LR130778.1"/>
</dbReference>
<dbReference type="Proteomes" id="UP000279029">
    <property type="component" value="Chromosome"/>
</dbReference>
<evidence type="ECO:0000313" key="1">
    <source>
        <dbReference type="EMBL" id="VDN47064.1"/>
    </source>
</evidence>
<dbReference type="KEGG" id="cbar:PATL70BA_1188"/>
<proteinExistence type="predicted"/>
<organism evidence="1 2">
    <name type="scientific">Petrocella atlantisensis</name>
    <dbReference type="NCBI Taxonomy" id="2173034"/>
    <lineage>
        <taxon>Bacteria</taxon>
        <taxon>Bacillati</taxon>
        <taxon>Bacillota</taxon>
        <taxon>Clostridia</taxon>
        <taxon>Lachnospirales</taxon>
        <taxon>Vallitaleaceae</taxon>
        <taxon>Petrocella</taxon>
    </lineage>
</organism>
<dbReference type="AlphaFoldDB" id="A0A3P7NV95"/>
<reference evidence="1 2" key="1">
    <citation type="submission" date="2018-09" db="EMBL/GenBank/DDBJ databases">
        <authorList>
            <person name="Postec A."/>
        </authorList>
    </citation>
    <scope>NUCLEOTIDE SEQUENCE [LARGE SCALE GENOMIC DNA]</scope>
    <source>
        <strain evidence="1">70B-A</strain>
    </source>
</reference>
<evidence type="ECO:0000313" key="2">
    <source>
        <dbReference type="Proteomes" id="UP000279029"/>
    </source>
</evidence>
<name>A0A3P7NV95_9FIRM</name>
<sequence>MDDIKFIENNVENILMMKIIKSIYKIETSYRPIWFRSIEYSYFIYSAVVSLVFNRRVANITIGKFQIGILNYLRYSGRHFENTHLASLPNISLSDLKSIIILLKIENQIKVVEWLINDFTKNKAFKSYETKIRYIGLSYNGSYQYARKLESLCVQDSHHNIA</sequence>
<accession>A0A3P7NV95</accession>
<dbReference type="OrthoDB" id="2084853at2"/>
<dbReference type="EMBL" id="LR130778">
    <property type="protein sequence ID" value="VDN47064.1"/>
    <property type="molecule type" value="Genomic_DNA"/>
</dbReference>
<protein>
    <submittedName>
        <fullName evidence="1">Uncharacterized protein</fullName>
    </submittedName>
</protein>
<keyword evidence="2" id="KW-1185">Reference proteome</keyword>
<gene>
    <name evidence="1" type="ORF">PATL70BA_1188</name>
</gene>